<reference evidence="2" key="1">
    <citation type="submission" date="2021-02" db="EMBL/GenBank/DDBJ databases">
        <authorList>
            <person name="Dougan E. K."/>
            <person name="Rhodes N."/>
            <person name="Thang M."/>
            <person name="Chan C."/>
        </authorList>
    </citation>
    <scope>NUCLEOTIDE SEQUENCE</scope>
</reference>
<feature type="transmembrane region" description="Helical" evidence="1">
    <location>
        <begin position="76"/>
        <end position="99"/>
    </location>
</feature>
<feature type="transmembrane region" description="Helical" evidence="1">
    <location>
        <begin position="177"/>
        <end position="200"/>
    </location>
</feature>
<name>A0A812X9Y8_SYMPI</name>
<feature type="transmembrane region" description="Helical" evidence="1">
    <location>
        <begin position="28"/>
        <end position="56"/>
    </location>
</feature>
<proteinExistence type="predicted"/>
<protein>
    <submittedName>
        <fullName evidence="2">Uncharacterized protein</fullName>
    </submittedName>
</protein>
<evidence type="ECO:0000313" key="2">
    <source>
        <dbReference type="EMBL" id="CAE7713270.1"/>
    </source>
</evidence>
<dbReference type="Proteomes" id="UP000649617">
    <property type="component" value="Unassembled WGS sequence"/>
</dbReference>
<gene>
    <name evidence="2" type="ORF">SPIL2461_LOCUS20235</name>
</gene>
<organism evidence="2 3">
    <name type="scientific">Symbiodinium pilosum</name>
    <name type="common">Dinoflagellate</name>
    <dbReference type="NCBI Taxonomy" id="2952"/>
    <lineage>
        <taxon>Eukaryota</taxon>
        <taxon>Sar</taxon>
        <taxon>Alveolata</taxon>
        <taxon>Dinophyceae</taxon>
        <taxon>Suessiales</taxon>
        <taxon>Symbiodiniaceae</taxon>
        <taxon>Symbiodinium</taxon>
    </lineage>
</organism>
<sequence>MAAKSTQDQEDGVCQPLLGDSAGRRGTYLVLVVYCGLGAILMADYVWGLAALVSRYHTAMGLWGNMQKPSLDWLRYTYYASMGLAACGYFPALAHMLVVAPSLPKNVVDRICTFFAIFFFTELFWLPMCVAYLGNPNPTLFTFIWLQLACSGLSAIAWAYSVLTIPSSSVEVSGRALQLAGFAGTVYFTFHCAVMDGILWPPMFHHA</sequence>
<accession>A0A812X9Y8</accession>
<keyword evidence="3" id="KW-1185">Reference proteome</keyword>
<keyword evidence="1" id="KW-0472">Membrane</keyword>
<evidence type="ECO:0000313" key="3">
    <source>
        <dbReference type="Proteomes" id="UP000649617"/>
    </source>
</evidence>
<evidence type="ECO:0000256" key="1">
    <source>
        <dbReference type="SAM" id="Phobius"/>
    </source>
</evidence>
<keyword evidence="1" id="KW-1133">Transmembrane helix</keyword>
<feature type="transmembrane region" description="Helical" evidence="1">
    <location>
        <begin position="111"/>
        <end position="134"/>
    </location>
</feature>
<dbReference type="EMBL" id="CAJNIZ010045199">
    <property type="protein sequence ID" value="CAE7713270.1"/>
    <property type="molecule type" value="Genomic_DNA"/>
</dbReference>
<comment type="caution">
    <text evidence="2">The sequence shown here is derived from an EMBL/GenBank/DDBJ whole genome shotgun (WGS) entry which is preliminary data.</text>
</comment>
<dbReference type="AlphaFoldDB" id="A0A812X9Y8"/>
<dbReference type="OrthoDB" id="10300388at2759"/>
<keyword evidence="1" id="KW-0812">Transmembrane</keyword>
<feature type="transmembrane region" description="Helical" evidence="1">
    <location>
        <begin position="140"/>
        <end position="165"/>
    </location>
</feature>